<feature type="transmembrane region" description="Helical" evidence="8">
    <location>
        <begin position="1139"/>
        <end position="1159"/>
    </location>
</feature>
<evidence type="ECO:0000256" key="3">
    <source>
        <dbReference type="ARBA" id="ARBA00022741"/>
    </source>
</evidence>
<evidence type="ECO:0000313" key="11">
    <source>
        <dbReference type="EMBL" id="CAK7225247.1"/>
    </source>
</evidence>
<feature type="transmembrane region" description="Helical" evidence="8">
    <location>
        <begin position="953"/>
        <end position="976"/>
    </location>
</feature>
<keyword evidence="2 8" id="KW-0812">Transmembrane</keyword>
<dbReference type="InterPro" id="IPR017871">
    <property type="entry name" value="ABC_transporter-like_CS"/>
</dbReference>
<dbReference type="CDD" id="cd18577">
    <property type="entry name" value="ABC_6TM_Pgp_ABCB1_D1_like"/>
    <property type="match status" value="1"/>
</dbReference>
<dbReference type="Gene3D" id="1.20.1560.10">
    <property type="entry name" value="ABC transporter type 1, transmembrane domain"/>
    <property type="match status" value="2"/>
</dbReference>
<name>A0ABP0BZU3_9PEZI</name>
<dbReference type="SUPFAM" id="SSF90123">
    <property type="entry name" value="ABC transporter transmembrane region"/>
    <property type="match status" value="2"/>
</dbReference>
<evidence type="ECO:0000313" key="12">
    <source>
        <dbReference type="Proteomes" id="UP001642482"/>
    </source>
</evidence>
<dbReference type="InterPro" id="IPR003593">
    <property type="entry name" value="AAA+_ATPase"/>
</dbReference>
<evidence type="ECO:0000256" key="7">
    <source>
        <dbReference type="SAM" id="MobiDB-lite"/>
    </source>
</evidence>
<feature type="compositionally biased region" description="Low complexity" evidence="7">
    <location>
        <begin position="1407"/>
        <end position="1423"/>
    </location>
</feature>
<evidence type="ECO:0000256" key="5">
    <source>
        <dbReference type="ARBA" id="ARBA00022989"/>
    </source>
</evidence>
<feature type="transmembrane region" description="Helical" evidence="8">
    <location>
        <begin position="293"/>
        <end position="312"/>
    </location>
</feature>
<feature type="compositionally biased region" description="Low complexity" evidence="7">
    <location>
        <begin position="69"/>
        <end position="80"/>
    </location>
</feature>
<feature type="region of interest" description="Disordered" evidence="7">
    <location>
        <begin position="1390"/>
        <end position="1423"/>
    </location>
</feature>
<dbReference type="Gene3D" id="3.40.50.300">
    <property type="entry name" value="P-loop containing nucleotide triphosphate hydrolases"/>
    <property type="match status" value="2"/>
</dbReference>
<evidence type="ECO:0000259" key="10">
    <source>
        <dbReference type="PROSITE" id="PS50929"/>
    </source>
</evidence>
<feature type="region of interest" description="Disordered" evidence="7">
    <location>
        <begin position="65"/>
        <end position="123"/>
    </location>
</feature>
<dbReference type="PANTHER" id="PTHR43394">
    <property type="entry name" value="ATP-DEPENDENT PERMEASE MDL1, MITOCHONDRIAL"/>
    <property type="match status" value="1"/>
</dbReference>
<evidence type="ECO:0000256" key="6">
    <source>
        <dbReference type="ARBA" id="ARBA00023136"/>
    </source>
</evidence>
<dbReference type="PROSITE" id="PS50893">
    <property type="entry name" value="ABC_TRANSPORTER_2"/>
    <property type="match status" value="2"/>
</dbReference>
<feature type="transmembrane region" description="Helical" evidence="8">
    <location>
        <begin position="193"/>
        <end position="215"/>
    </location>
</feature>
<reference evidence="11 12" key="1">
    <citation type="submission" date="2024-01" db="EMBL/GenBank/DDBJ databases">
        <authorList>
            <person name="Allen C."/>
            <person name="Tagirdzhanova G."/>
        </authorList>
    </citation>
    <scope>NUCLEOTIDE SEQUENCE [LARGE SCALE GENOMIC DNA]</scope>
</reference>
<dbReference type="SMART" id="SM00382">
    <property type="entry name" value="AAA"/>
    <property type="match status" value="2"/>
</dbReference>
<gene>
    <name evidence="11" type="primary">HST6</name>
    <name evidence="11" type="ORF">SEUCBS140593_005839</name>
</gene>
<dbReference type="InterPro" id="IPR039421">
    <property type="entry name" value="Type_1_exporter"/>
</dbReference>
<dbReference type="Pfam" id="PF00664">
    <property type="entry name" value="ABC_membrane"/>
    <property type="match status" value="2"/>
</dbReference>
<dbReference type="PANTHER" id="PTHR43394:SF15">
    <property type="entry name" value="ALPHA-FACTOR-TRANSPORTING ATPASE"/>
    <property type="match status" value="1"/>
</dbReference>
<feature type="domain" description="ABC transmembrane type-1" evidence="10">
    <location>
        <begin position="144"/>
        <end position="436"/>
    </location>
</feature>
<dbReference type="EMBL" id="CAWUHD010000059">
    <property type="protein sequence ID" value="CAK7225247.1"/>
    <property type="molecule type" value="Genomic_DNA"/>
</dbReference>
<feature type="transmembrane region" description="Helical" evidence="8">
    <location>
        <begin position="1171"/>
        <end position="1190"/>
    </location>
</feature>
<feature type="domain" description="ABC transporter" evidence="9">
    <location>
        <begin position="1234"/>
        <end position="1524"/>
    </location>
</feature>
<feature type="domain" description="ABC transporter" evidence="9">
    <location>
        <begin position="469"/>
        <end position="714"/>
    </location>
</feature>
<dbReference type="InterPro" id="IPR027417">
    <property type="entry name" value="P-loop_NTPase"/>
</dbReference>
<feature type="transmembrane region" description="Helical" evidence="8">
    <location>
        <begin position="1054"/>
        <end position="1074"/>
    </location>
</feature>
<proteinExistence type="predicted"/>
<dbReference type="SUPFAM" id="SSF52540">
    <property type="entry name" value="P-loop containing nucleoside triphosphate hydrolases"/>
    <property type="match status" value="2"/>
</dbReference>
<organism evidence="11 12">
    <name type="scientific">Sporothrix eucalyptigena</name>
    <dbReference type="NCBI Taxonomy" id="1812306"/>
    <lineage>
        <taxon>Eukaryota</taxon>
        <taxon>Fungi</taxon>
        <taxon>Dikarya</taxon>
        <taxon>Ascomycota</taxon>
        <taxon>Pezizomycotina</taxon>
        <taxon>Sordariomycetes</taxon>
        <taxon>Sordariomycetidae</taxon>
        <taxon>Ophiostomatales</taxon>
        <taxon>Ophiostomataceae</taxon>
        <taxon>Sporothrix</taxon>
    </lineage>
</organism>
<evidence type="ECO:0000256" key="4">
    <source>
        <dbReference type="ARBA" id="ARBA00022840"/>
    </source>
</evidence>
<dbReference type="InterPro" id="IPR011527">
    <property type="entry name" value="ABC1_TM_dom"/>
</dbReference>
<keyword evidence="3" id="KW-0547">Nucleotide-binding</keyword>
<evidence type="ECO:0000259" key="9">
    <source>
        <dbReference type="PROSITE" id="PS50893"/>
    </source>
</evidence>
<comment type="subcellular location">
    <subcellularLocation>
        <location evidence="1">Membrane</location>
        <topology evidence="1">Multi-pass membrane protein</topology>
    </subcellularLocation>
</comment>
<feature type="transmembrane region" description="Helical" evidence="8">
    <location>
        <begin position="379"/>
        <end position="397"/>
    </location>
</feature>
<comment type="caution">
    <text evidence="11">The sequence shown here is derived from an EMBL/GenBank/DDBJ whole genome shotgun (WGS) entry which is preliminary data.</text>
</comment>
<dbReference type="PROSITE" id="PS00211">
    <property type="entry name" value="ABC_TRANSPORTER_1"/>
    <property type="match status" value="1"/>
</dbReference>
<feature type="domain" description="ABC transmembrane type-1" evidence="10">
    <location>
        <begin position="912"/>
        <end position="1198"/>
    </location>
</feature>
<feature type="transmembrane region" description="Helical" evidence="8">
    <location>
        <begin position="911"/>
        <end position="933"/>
    </location>
</feature>
<evidence type="ECO:0000256" key="1">
    <source>
        <dbReference type="ARBA" id="ARBA00004141"/>
    </source>
</evidence>
<evidence type="ECO:0000256" key="2">
    <source>
        <dbReference type="ARBA" id="ARBA00022692"/>
    </source>
</evidence>
<keyword evidence="6 8" id="KW-0472">Membrane</keyword>
<evidence type="ECO:0000256" key="8">
    <source>
        <dbReference type="SAM" id="Phobius"/>
    </source>
</evidence>
<feature type="transmembrane region" description="Helical" evidence="8">
    <location>
        <begin position="268"/>
        <end position="287"/>
    </location>
</feature>
<accession>A0ABP0BZU3</accession>
<protein>
    <submittedName>
        <fullName evidence="11">ATP-dependent permease</fullName>
    </submittedName>
</protein>
<dbReference type="InterPro" id="IPR036640">
    <property type="entry name" value="ABC1_TM_sf"/>
</dbReference>
<keyword evidence="12" id="KW-1185">Reference proteome</keyword>
<dbReference type="PROSITE" id="PS50929">
    <property type="entry name" value="ABC_TM1F"/>
    <property type="match status" value="2"/>
</dbReference>
<keyword evidence="4" id="KW-0067">ATP-binding</keyword>
<sequence>MRNDRFSILSLSTIGSSNDNNGYRNSMRGSIRKETISYPMPLSPAMVRSIRIQDIEEKPRIVHIEAPHSSSSSPKGASSSLQPPSRVHHNSHNSHDSGLPNSSSLAKDEPPPVDPQPALPSKEKQPGLAHLFVACTRQDVLVAVLATSASAAVAAAKTAYALLLGETFQAITDYGSGSLSAHNTLHQVGRWCLWLTVLGVGMAIFSALLMALWIVHGETRARTVRLKLFQSLLAKDMAWFDKRGGGMASLMTEQYTQIRDLQAATSQLLGYIVSDAFVCVACLAVAFVKSWALTLVLLSTVPVSIIVLQILGRGLKPAAERQRVALNSAAQHASAALAGHDLVKVYGGHDTENWQYLCAIRSAAHHYARQALSSSAQMGFIKVWMINLFVVGFWFGITLVTKGSTTAGNVLTAFYAVLVAFQSLESLGTQWVTVLKGTVAGKALEEMIGDVNSNSNADGIRPTNPPRDIVFENVRFAYPSNPSKTVLDGCSLSFPAGQMSFVVGRSGSGKSTIADLLVQFYVPTSGRILIDDVPASRLDRSWLRENVALIQQASTVFEGTFGWNVSLGGCSPSAPDGLGEVSRSAIQTACETALLQSTVINLPQGLDTVMGGGGPSLSGGQRQRLALARAKIRNPAILILDETTSGLDPKSAQMVLDAVRTWRHGKTTIVITHDLKQIAQEDYVYVMDRGRLVQEGALGWLTTTQAGAMQALLAAASIDGAADVCLSPVVKIGHSGDEENMFSQYEKRDSQMSVATTVHDLFRQTSVFSAPLAYNQHQQSVFNPCPSYLNKRGSRLSTQLVFSPYETPRTSVVRRHSQQTNDYDEDKYYEHRPESTGKRLSLDLLCERGEQAQTMRLDENLQSPVGRRRVEAKVVNIEDCEAAAPTTPLPPLRTVLLTVWPSLDRAARLDFVFGAVACLIVAICNPAFSFAFARMLQAFWAPPGISPQAMGRPWALVLVGLSVVDGAAVFCAFYLAERVGLAWVNHLRTEAFTRVLRQPKGSPSLGSPSSVVECLDRGGEEMRKLVSVFVPIMLMATGMVAVSVVWALAASWRLTLVVLGTGPVVVLAATRVAARVSNTWEAHANLAAERVSAVFSQVFPNIRVVRALTLEAYFTKGPLSSTTEAAYSQGLQRAWRTGVLYGINQALPNWLIALVFYYGTTLLSTSGSVNSLMQVVNLLLFSIGTAAALLGNVPQIAASKTVAAQMLFYAQLHLDAGHEHRRDAVRPPASLFPIRMDRLVFRYPGKMVDAGDGSAVLRNLSLEIQPGELVGIVGASGGGKSTVLSLLLRLYADEGELTGHGSRLSFAGLAADQIDTKALQARMAYVPQQPYLFPASLRHNITYGLPEDETASDSTSNSTIWPMAARTVRMEKAGRAAGIDQFVASLPEGYDTVVGPTEGGDDSNDPTTTTASPSPSSLSSLSGGQAQRVCIARALLRRPQLLVMDEPTSALDASSAEAVRATLRNLRSKAATRKHMSILVATHSKAMMQLCDRLLVMQDGQVAASGSYAALLAQGRDGVFSQLVGEIDD</sequence>
<dbReference type="InterPro" id="IPR003439">
    <property type="entry name" value="ABC_transporter-like_ATP-bd"/>
</dbReference>
<keyword evidence="5 8" id="KW-1133">Transmembrane helix</keyword>
<dbReference type="Proteomes" id="UP001642482">
    <property type="component" value="Unassembled WGS sequence"/>
</dbReference>
<dbReference type="CDD" id="cd18578">
    <property type="entry name" value="ABC_6TM_Pgp_ABCB1_D2_like"/>
    <property type="match status" value="1"/>
</dbReference>
<dbReference type="Pfam" id="PF00005">
    <property type="entry name" value="ABC_tran"/>
    <property type="match status" value="2"/>
</dbReference>
<feature type="transmembrane region" description="Helical" evidence="8">
    <location>
        <begin position="1025"/>
        <end position="1048"/>
    </location>
</feature>